<accession>A0A504YN68</accession>
<sequence>MQFLKRNSKNFYRRLAKATHAKPGISDMPKADGAMTGNNTNVANMLATYCSSVFARNRPGTLSTNGPATAGDSSHRRIGSISFSTVQARRKLGTLKTWRSPGIDEISPRMLQQCADPL</sequence>
<dbReference type="AlphaFoldDB" id="A0A504YN68"/>
<reference evidence="1 2" key="1">
    <citation type="submission" date="2019-04" db="EMBL/GenBank/DDBJ databases">
        <title>Annotation for the trematode Fasciola gigantica.</title>
        <authorList>
            <person name="Choi Y.-J."/>
        </authorList>
    </citation>
    <scope>NUCLEOTIDE SEQUENCE [LARGE SCALE GENOMIC DNA]</scope>
    <source>
        <strain evidence="1">Uganda_cow_1</strain>
    </source>
</reference>
<dbReference type="OrthoDB" id="6779088at2759"/>
<gene>
    <name evidence="1" type="ORF">FGIG_11132</name>
</gene>
<dbReference type="EMBL" id="SUNJ01010993">
    <property type="protein sequence ID" value="TPP59210.1"/>
    <property type="molecule type" value="Genomic_DNA"/>
</dbReference>
<protein>
    <submittedName>
        <fullName evidence="1">Uncharacterized protein</fullName>
    </submittedName>
</protein>
<evidence type="ECO:0000313" key="2">
    <source>
        <dbReference type="Proteomes" id="UP000316759"/>
    </source>
</evidence>
<name>A0A504YN68_FASGI</name>
<comment type="caution">
    <text evidence="1">The sequence shown here is derived from an EMBL/GenBank/DDBJ whole genome shotgun (WGS) entry which is preliminary data.</text>
</comment>
<organism evidence="1 2">
    <name type="scientific">Fasciola gigantica</name>
    <name type="common">Giant liver fluke</name>
    <dbReference type="NCBI Taxonomy" id="46835"/>
    <lineage>
        <taxon>Eukaryota</taxon>
        <taxon>Metazoa</taxon>
        <taxon>Spiralia</taxon>
        <taxon>Lophotrochozoa</taxon>
        <taxon>Platyhelminthes</taxon>
        <taxon>Trematoda</taxon>
        <taxon>Digenea</taxon>
        <taxon>Plagiorchiida</taxon>
        <taxon>Echinostomata</taxon>
        <taxon>Echinostomatoidea</taxon>
        <taxon>Fasciolidae</taxon>
        <taxon>Fasciola</taxon>
    </lineage>
</organism>
<evidence type="ECO:0000313" key="1">
    <source>
        <dbReference type="EMBL" id="TPP59210.1"/>
    </source>
</evidence>
<keyword evidence="2" id="KW-1185">Reference proteome</keyword>
<proteinExistence type="predicted"/>
<dbReference type="Proteomes" id="UP000316759">
    <property type="component" value="Unassembled WGS sequence"/>
</dbReference>